<evidence type="ECO:0000313" key="2">
    <source>
        <dbReference type="EMBL" id="PNU00455.1"/>
    </source>
</evidence>
<evidence type="ECO:0000313" key="3">
    <source>
        <dbReference type="Proteomes" id="UP000236151"/>
    </source>
</evidence>
<feature type="transmembrane region" description="Helical" evidence="1">
    <location>
        <begin position="202"/>
        <end position="223"/>
    </location>
</feature>
<keyword evidence="3" id="KW-1185">Reference proteome</keyword>
<gene>
    <name evidence="2" type="ORF">CDQ84_06275</name>
</gene>
<keyword evidence="1" id="KW-0812">Transmembrane</keyword>
<proteinExistence type="predicted"/>
<reference evidence="2 3" key="1">
    <citation type="submission" date="2017-06" db="EMBL/GenBank/DDBJ databases">
        <title>Investigating the central metabolism of Clostridium thermosuccinogenes.</title>
        <authorList>
            <person name="Koendjbiharie J.G."/>
            <person name="van Kranenburg R."/>
        </authorList>
    </citation>
    <scope>NUCLEOTIDE SEQUENCE [LARGE SCALE GENOMIC DNA]</scope>
    <source>
        <strain evidence="2 3">DSM 5806</strain>
    </source>
</reference>
<feature type="transmembrane region" description="Helical" evidence="1">
    <location>
        <begin position="136"/>
        <end position="166"/>
    </location>
</feature>
<sequence length="232" mass="25224">MGYYGFDQYYIFLVMPALLLSLYAQYKVKSTFNDFRRVGNRKGLTGAEVSRRILDSNGLYDVVVQPVRGELTDHYDPRTKVVRLSDSVYNSTSVAAIGVAAHETGHAIQHKVGYAPLALRSTLVPVANIGSSAGPYLAILGLFIGWPTLVNAGIILFTAAVAFYLVTLPVEFNASKRAIALLEETGMLYGDELASAKKVLRAAAMTYVASAAVAMASLLRLILLTSNRRRND</sequence>
<evidence type="ECO:0000256" key="1">
    <source>
        <dbReference type="SAM" id="Phobius"/>
    </source>
</evidence>
<dbReference type="OrthoDB" id="9784298at2"/>
<accession>A0A2K2FNU6</accession>
<dbReference type="PANTHER" id="PTHR36434">
    <property type="entry name" value="MEMBRANE PROTEASE YUGP-RELATED"/>
    <property type="match status" value="1"/>
</dbReference>
<keyword evidence="1" id="KW-0472">Membrane</keyword>
<dbReference type="EMBL" id="NIOJ01000011">
    <property type="protein sequence ID" value="PNU00455.1"/>
    <property type="molecule type" value="Genomic_DNA"/>
</dbReference>
<dbReference type="Proteomes" id="UP000236151">
    <property type="component" value="Unassembled WGS sequence"/>
</dbReference>
<organism evidence="2 3">
    <name type="scientific">Clostridium thermosuccinogenes</name>
    <dbReference type="NCBI Taxonomy" id="84032"/>
    <lineage>
        <taxon>Bacteria</taxon>
        <taxon>Bacillati</taxon>
        <taxon>Bacillota</taxon>
        <taxon>Clostridia</taxon>
        <taxon>Eubacteriales</taxon>
        <taxon>Clostridiaceae</taxon>
        <taxon>Clostridium</taxon>
    </lineage>
</organism>
<protein>
    <submittedName>
        <fullName evidence="2">Peptidase</fullName>
    </submittedName>
</protein>
<comment type="caution">
    <text evidence="2">The sequence shown here is derived from an EMBL/GenBank/DDBJ whole genome shotgun (WGS) entry which is preliminary data.</text>
</comment>
<dbReference type="Pfam" id="PF04298">
    <property type="entry name" value="Zn_peptidase_2"/>
    <property type="match status" value="1"/>
</dbReference>
<dbReference type="PANTHER" id="PTHR36434:SF1">
    <property type="entry name" value="MEMBRANE PROTEASE YUGP-RELATED"/>
    <property type="match status" value="1"/>
</dbReference>
<name>A0A2K2FNU6_9CLOT</name>
<feature type="transmembrane region" description="Helical" evidence="1">
    <location>
        <begin position="6"/>
        <end position="26"/>
    </location>
</feature>
<dbReference type="AlphaFoldDB" id="A0A2K2FNU6"/>
<keyword evidence="1" id="KW-1133">Transmembrane helix</keyword>
<dbReference type="KEGG" id="cthd:CDO33_04985"/>
<dbReference type="InterPro" id="IPR007395">
    <property type="entry name" value="Zn_peptidase_2"/>
</dbReference>